<dbReference type="InterPro" id="IPR000390">
    <property type="entry name" value="Small_drug/metabolite_transptr"/>
</dbReference>
<dbReference type="Proteomes" id="UP000240010">
    <property type="component" value="Unassembled WGS sequence"/>
</dbReference>
<keyword evidence="4 7" id="KW-1133">Transmembrane helix</keyword>
<dbReference type="PANTHER" id="PTHR30561:SF9">
    <property type="entry name" value="4-AMINO-4-DEOXY-L-ARABINOSE-PHOSPHOUNDECAPRENOL FLIPPASE SUBUNIT ARNF-RELATED"/>
    <property type="match status" value="1"/>
</dbReference>
<keyword evidence="5 7" id="KW-0472">Membrane</keyword>
<reference evidence="8 9" key="1">
    <citation type="submission" date="2018-02" db="EMBL/GenBank/DDBJ databases">
        <title>Subsurface microbial communities from deep shales in Ohio and West Virginia, USA.</title>
        <authorList>
            <person name="Wrighton K."/>
        </authorList>
    </citation>
    <scope>NUCLEOTIDE SEQUENCE [LARGE SCALE GENOMIC DNA]</scope>
    <source>
        <strain evidence="8 9">OWC-DMM</strain>
    </source>
</reference>
<dbReference type="EMBL" id="PTIZ01000001">
    <property type="protein sequence ID" value="PPK77776.1"/>
    <property type="molecule type" value="Genomic_DNA"/>
</dbReference>
<evidence type="ECO:0000256" key="3">
    <source>
        <dbReference type="ARBA" id="ARBA00022692"/>
    </source>
</evidence>
<organism evidence="8 9">
    <name type="scientific">Methylobacter tundripaludum</name>
    <dbReference type="NCBI Taxonomy" id="173365"/>
    <lineage>
        <taxon>Bacteria</taxon>
        <taxon>Pseudomonadati</taxon>
        <taxon>Pseudomonadota</taxon>
        <taxon>Gammaproteobacteria</taxon>
        <taxon>Methylococcales</taxon>
        <taxon>Methylococcaceae</taxon>
        <taxon>Methylobacter</taxon>
    </lineage>
</organism>
<feature type="transmembrane region" description="Helical" evidence="7">
    <location>
        <begin position="52"/>
        <end position="71"/>
    </location>
</feature>
<protein>
    <submittedName>
        <fullName evidence="8">Multidrug transporter EmrE-like cation transporter</fullName>
    </submittedName>
</protein>
<evidence type="ECO:0000256" key="2">
    <source>
        <dbReference type="ARBA" id="ARBA00022475"/>
    </source>
</evidence>
<feature type="transmembrane region" description="Helical" evidence="7">
    <location>
        <begin position="78"/>
        <end position="98"/>
    </location>
</feature>
<sequence>MNIVSFCIILTGVLLNAVAQLALKASVREMGAIGLNFSSSTTAFLRLACEPFLWAGLVCYGISVVVWILALSRVDVSIAYPMLSMGYVVNAFFAWQLFGESMNPARLIGMGIVLLGVYVLARS</sequence>
<accession>A0A2S6HJY7</accession>
<evidence type="ECO:0000256" key="4">
    <source>
        <dbReference type="ARBA" id="ARBA00022989"/>
    </source>
</evidence>
<proteinExistence type="inferred from homology"/>
<dbReference type="InterPro" id="IPR045324">
    <property type="entry name" value="Small_multidrug_res"/>
</dbReference>
<dbReference type="PANTHER" id="PTHR30561">
    <property type="entry name" value="SMR FAMILY PROTON-DEPENDENT DRUG EFFLUX TRANSPORTER SUGE"/>
    <property type="match status" value="1"/>
</dbReference>
<feature type="transmembrane region" description="Helical" evidence="7">
    <location>
        <begin position="104"/>
        <end position="121"/>
    </location>
</feature>
<gene>
    <name evidence="8" type="ORF">B0F87_101157</name>
</gene>
<keyword evidence="2" id="KW-1003">Cell membrane</keyword>
<dbReference type="InterPro" id="IPR037185">
    <property type="entry name" value="EmrE-like"/>
</dbReference>
<dbReference type="RefSeq" id="WP_104427234.1">
    <property type="nucleotide sequence ID" value="NZ_PTIZ01000001.1"/>
</dbReference>
<evidence type="ECO:0000256" key="1">
    <source>
        <dbReference type="ARBA" id="ARBA00004651"/>
    </source>
</evidence>
<dbReference type="GO" id="GO:0022857">
    <property type="term" value="F:transmembrane transporter activity"/>
    <property type="evidence" value="ECO:0007669"/>
    <property type="project" value="InterPro"/>
</dbReference>
<dbReference type="GO" id="GO:0005886">
    <property type="term" value="C:plasma membrane"/>
    <property type="evidence" value="ECO:0007669"/>
    <property type="project" value="UniProtKB-SubCell"/>
</dbReference>
<comment type="similarity">
    <text evidence="6">Belongs to the drug/metabolite transporter (DMT) superfamily. Small multidrug resistance (SMR) (TC 2.A.7.1) family.</text>
</comment>
<comment type="caution">
    <text evidence="8">The sequence shown here is derived from an EMBL/GenBank/DDBJ whole genome shotgun (WGS) entry which is preliminary data.</text>
</comment>
<keyword evidence="3 6" id="KW-0812">Transmembrane</keyword>
<dbReference type="AlphaFoldDB" id="A0A2S6HJY7"/>
<dbReference type="Gene3D" id="1.10.3730.20">
    <property type="match status" value="1"/>
</dbReference>
<dbReference type="Pfam" id="PF00893">
    <property type="entry name" value="Multi_Drug_Res"/>
    <property type="match status" value="1"/>
</dbReference>
<evidence type="ECO:0000313" key="8">
    <source>
        <dbReference type="EMBL" id="PPK77776.1"/>
    </source>
</evidence>
<dbReference type="SUPFAM" id="SSF103481">
    <property type="entry name" value="Multidrug resistance efflux transporter EmrE"/>
    <property type="match status" value="1"/>
</dbReference>
<name>A0A2S6HJY7_9GAMM</name>
<evidence type="ECO:0000256" key="7">
    <source>
        <dbReference type="SAM" id="Phobius"/>
    </source>
</evidence>
<comment type="subcellular location">
    <subcellularLocation>
        <location evidence="1 6">Cell membrane</location>
        <topology evidence="1 6">Multi-pass membrane protein</topology>
    </subcellularLocation>
</comment>
<evidence type="ECO:0000256" key="6">
    <source>
        <dbReference type="RuleBase" id="RU003942"/>
    </source>
</evidence>
<evidence type="ECO:0000313" key="9">
    <source>
        <dbReference type="Proteomes" id="UP000240010"/>
    </source>
</evidence>
<evidence type="ECO:0000256" key="5">
    <source>
        <dbReference type="ARBA" id="ARBA00023136"/>
    </source>
</evidence>